<dbReference type="STRING" id="505317.OA57_07520"/>
<evidence type="ECO:0000256" key="2">
    <source>
        <dbReference type="SAM" id="SignalP"/>
    </source>
</evidence>
<keyword evidence="2" id="KW-0732">Signal</keyword>
<keyword evidence="1" id="KW-0802">TPR repeat</keyword>
<dbReference type="InterPro" id="IPR011990">
    <property type="entry name" value="TPR-like_helical_dom_sf"/>
</dbReference>
<dbReference type="Pfam" id="PF14559">
    <property type="entry name" value="TPR_19"/>
    <property type="match status" value="1"/>
</dbReference>
<evidence type="ECO:0000313" key="4">
    <source>
        <dbReference type="Proteomes" id="UP000030380"/>
    </source>
</evidence>
<dbReference type="SMART" id="SM00028">
    <property type="entry name" value="TPR"/>
    <property type="match status" value="3"/>
</dbReference>
<feature type="repeat" description="TPR" evidence="1">
    <location>
        <begin position="30"/>
        <end position="63"/>
    </location>
</feature>
<protein>
    <submittedName>
        <fullName evidence="3">Uncharacterized protein</fullName>
    </submittedName>
</protein>
<feature type="signal peptide" evidence="2">
    <location>
        <begin position="1"/>
        <end position="22"/>
    </location>
</feature>
<reference evidence="3 4" key="1">
    <citation type="submission" date="2014-11" db="EMBL/GenBank/DDBJ databases">
        <title>Draft genome sequence of Chelonobacter oris 1662T, associated with respiratory disease in Hermann's Tortoises.</title>
        <authorList>
            <person name="Kudirkiene E."/>
            <person name="Hansen M.J."/>
            <person name="Bojesen A.M."/>
        </authorList>
    </citation>
    <scope>NUCLEOTIDE SEQUENCE [LARGE SCALE GENOMIC DNA]</scope>
    <source>
        <strain evidence="3 4">1662</strain>
    </source>
</reference>
<accession>A0A0A3ALP2</accession>
<sequence>MKKMAFLSLVFAFLVGCSARQQQDNAQSAAYARVQVALGYLQQHQYEAAKQSLDKALQHNPDYYLPYLVSAHYYQLIGNSTQAENQYLTALQKDPHQGDTHNNYGAFLCQQGKFAEAFRAFETALASRDYYRLAQTYENTALCAHQAGDNIRRTEALQKLDKIDSAQAKRLGALLR</sequence>
<dbReference type="Proteomes" id="UP000030380">
    <property type="component" value="Unassembled WGS sequence"/>
</dbReference>
<gene>
    <name evidence="3" type="ORF">OA57_07520</name>
</gene>
<dbReference type="Gene3D" id="1.25.40.10">
    <property type="entry name" value="Tetratricopeptide repeat domain"/>
    <property type="match status" value="1"/>
</dbReference>
<dbReference type="PROSITE" id="PS51257">
    <property type="entry name" value="PROKAR_LIPOPROTEIN"/>
    <property type="match status" value="1"/>
</dbReference>
<feature type="chain" id="PRO_5001997733" evidence="2">
    <location>
        <begin position="23"/>
        <end position="176"/>
    </location>
</feature>
<dbReference type="EMBL" id="JSUM01000012">
    <property type="protein sequence ID" value="KGQ70226.1"/>
    <property type="molecule type" value="Genomic_DNA"/>
</dbReference>
<keyword evidence="4" id="KW-1185">Reference proteome</keyword>
<comment type="caution">
    <text evidence="3">The sequence shown here is derived from an EMBL/GenBank/DDBJ whole genome shotgun (WGS) entry which is preliminary data.</text>
</comment>
<dbReference type="PROSITE" id="PS50005">
    <property type="entry name" value="TPR"/>
    <property type="match status" value="1"/>
</dbReference>
<dbReference type="InterPro" id="IPR019734">
    <property type="entry name" value="TPR_rpt"/>
</dbReference>
<evidence type="ECO:0000256" key="1">
    <source>
        <dbReference type="PROSITE-ProRule" id="PRU00339"/>
    </source>
</evidence>
<name>A0A0A3ALP2_9PAST</name>
<proteinExistence type="predicted"/>
<evidence type="ECO:0000313" key="3">
    <source>
        <dbReference type="EMBL" id="KGQ70226.1"/>
    </source>
</evidence>
<dbReference type="AlphaFoldDB" id="A0A0A3ALP2"/>
<organism evidence="3 4">
    <name type="scientific">Chelonobacter oris</name>
    <dbReference type="NCBI Taxonomy" id="505317"/>
    <lineage>
        <taxon>Bacteria</taxon>
        <taxon>Pseudomonadati</taxon>
        <taxon>Pseudomonadota</taxon>
        <taxon>Gammaproteobacteria</taxon>
        <taxon>Pasteurellales</taxon>
        <taxon>Pasteurellaceae</taxon>
        <taxon>Chelonobacter</taxon>
    </lineage>
</organism>
<dbReference type="SUPFAM" id="SSF48452">
    <property type="entry name" value="TPR-like"/>
    <property type="match status" value="1"/>
</dbReference>
<dbReference type="InterPro" id="IPR013360">
    <property type="entry name" value="Pilus_4_PilW"/>
</dbReference>
<dbReference type="NCBIfam" id="TIGR02521">
    <property type="entry name" value="type_IV_pilW"/>
    <property type="match status" value="1"/>
</dbReference>